<accession>A0A1I2F751</accession>
<dbReference type="InterPro" id="IPR008930">
    <property type="entry name" value="Terpenoid_cyclase/PrenylTrfase"/>
</dbReference>
<dbReference type="InterPro" id="IPR051802">
    <property type="entry name" value="YfhM-like"/>
</dbReference>
<evidence type="ECO:0000313" key="6">
    <source>
        <dbReference type="EMBL" id="SFF01234.1"/>
    </source>
</evidence>
<dbReference type="CDD" id="cd02891">
    <property type="entry name" value="A2M_like"/>
    <property type="match status" value="1"/>
</dbReference>
<keyword evidence="2 3" id="KW-0732">Signal</keyword>
<dbReference type="STRING" id="655355.SAMN05216283_102393"/>
<dbReference type="PANTHER" id="PTHR40094:SF1">
    <property type="entry name" value="UBIQUITIN DOMAIN-CONTAINING PROTEIN"/>
    <property type="match status" value="1"/>
</dbReference>
<proteinExistence type="inferred from homology"/>
<evidence type="ECO:0000256" key="1">
    <source>
        <dbReference type="ARBA" id="ARBA00010556"/>
    </source>
</evidence>
<dbReference type="PANTHER" id="PTHR40094">
    <property type="entry name" value="ALPHA-2-MACROGLOBULIN HOMOLOG"/>
    <property type="match status" value="1"/>
</dbReference>
<dbReference type="SUPFAM" id="SSF48239">
    <property type="entry name" value="Terpenoid cyclases/Protein prenyltransferases"/>
    <property type="match status" value="1"/>
</dbReference>
<dbReference type="Pfam" id="PF07703">
    <property type="entry name" value="A2M_BRD"/>
    <property type="match status" value="1"/>
</dbReference>
<dbReference type="Gene3D" id="2.60.40.1930">
    <property type="match status" value="1"/>
</dbReference>
<dbReference type="InterPro" id="IPR011625">
    <property type="entry name" value="A2M_N_BRD"/>
</dbReference>
<dbReference type="PROSITE" id="PS51257">
    <property type="entry name" value="PROKAR_LIPOPROTEIN"/>
    <property type="match status" value="1"/>
</dbReference>
<dbReference type="Pfam" id="PF17972">
    <property type="entry name" value="bMG5"/>
    <property type="match status" value="1"/>
</dbReference>
<dbReference type="RefSeq" id="WP_093919055.1">
    <property type="nucleotide sequence ID" value="NZ_FONW01000002.1"/>
</dbReference>
<dbReference type="Pfam" id="PF01835">
    <property type="entry name" value="MG2"/>
    <property type="match status" value="1"/>
</dbReference>
<evidence type="ECO:0000256" key="2">
    <source>
        <dbReference type="ARBA" id="ARBA00022729"/>
    </source>
</evidence>
<reference evidence="6 7" key="1">
    <citation type="submission" date="2016-10" db="EMBL/GenBank/DDBJ databases">
        <authorList>
            <person name="de Groot N.N."/>
        </authorList>
    </citation>
    <scope>NUCLEOTIDE SEQUENCE [LARGE SCALE GENOMIC DNA]</scope>
    <source>
        <strain evidence="6 7">CGMCC 1.9156</strain>
    </source>
</reference>
<dbReference type="GO" id="GO:0004866">
    <property type="term" value="F:endopeptidase inhibitor activity"/>
    <property type="evidence" value="ECO:0007669"/>
    <property type="project" value="InterPro"/>
</dbReference>
<dbReference type="InterPro" id="IPR001599">
    <property type="entry name" value="Macroglobln_a2"/>
</dbReference>
<dbReference type="SMART" id="SM01360">
    <property type="entry name" value="A2M"/>
    <property type="match status" value="1"/>
</dbReference>
<name>A0A1I2F751_9BACT</name>
<evidence type="ECO:0000313" key="7">
    <source>
        <dbReference type="Proteomes" id="UP000198964"/>
    </source>
</evidence>
<organism evidence="6 7">
    <name type="scientific">Sunxiuqinia elliptica</name>
    <dbReference type="NCBI Taxonomy" id="655355"/>
    <lineage>
        <taxon>Bacteria</taxon>
        <taxon>Pseudomonadati</taxon>
        <taxon>Bacteroidota</taxon>
        <taxon>Bacteroidia</taxon>
        <taxon>Marinilabiliales</taxon>
        <taxon>Prolixibacteraceae</taxon>
        <taxon>Sunxiuqinia</taxon>
    </lineage>
</organism>
<keyword evidence="7" id="KW-1185">Reference proteome</keyword>
<dbReference type="Pfam" id="PF17973">
    <property type="entry name" value="bMG10"/>
    <property type="match status" value="1"/>
</dbReference>
<protein>
    <recommendedName>
        <fullName evidence="8">Alpha-2-macroglobulin family protein</fullName>
    </recommendedName>
</protein>
<dbReference type="Pfam" id="PF17962">
    <property type="entry name" value="bMG6"/>
    <property type="match status" value="1"/>
</dbReference>
<dbReference type="Pfam" id="PF00207">
    <property type="entry name" value="A2M"/>
    <property type="match status" value="1"/>
</dbReference>
<dbReference type="Gene3D" id="1.50.10.20">
    <property type="match status" value="1"/>
</dbReference>
<dbReference type="SMART" id="SM01419">
    <property type="entry name" value="Thiol-ester_cl"/>
    <property type="match status" value="1"/>
</dbReference>
<dbReference type="InterPro" id="IPR041246">
    <property type="entry name" value="Bact_MG10"/>
</dbReference>
<dbReference type="InterPro" id="IPR041203">
    <property type="entry name" value="Bact_A2M_MG5"/>
</dbReference>
<dbReference type="EMBL" id="FONW01000002">
    <property type="protein sequence ID" value="SFF01234.1"/>
    <property type="molecule type" value="Genomic_DNA"/>
</dbReference>
<dbReference type="InterPro" id="IPR047565">
    <property type="entry name" value="Alpha-macroglob_thiol-ester_cl"/>
</dbReference>
<dbReference type="InterPro" id="IPR041462">
    <property type="entry name" value="Bact_A2M_MG6"/>
</dbReference>
<dbReference type="InterPro" id="IPR021868">
    <property type="entry name" value="Alpha_2_Macroglob_MG3"/>
</dbReference>
<gene>
    <name evidence="6" type="ORF">SAMN05216283_102393</name>
</gene>
<feature type="signal peptide" evidence="3">
    <location>
        <begin position="1"/>
        <end position="19"/>
    </location>
</feature>
<dbReference type="SMART" id="SM01359">
    <property type="entry name" value="A2M_N_2"/>
    <property type="match status" value="1"/>
</dbReference>
<evidence type="ECO:0008006" key="8">
    <source>
        <dbReference type="Google" id="ProtNLM"/>
    </source>
</evidence>
<evidence type="ECO:0000259" key="5">
    <source>
        <dbReference type="SMART" id="SM01360"/>
    </source>
</evidence>
<feature type="chain" id="PRO_5011458501" description="Alpha-2-macroglobulin family protein" evidence="3">
    <location>
        <begin position="20"/>
        <end position="1852"/>
    </location>
</feature>
<feature type="domain" description="Alpha-2-macroglobulin bait region" evidence="4">
    <location>
        <begin position="986"/>
        <end position="1128"/>
    </location>
</feature>
<comment type="similarity">
    <text evidence="1">Belongs to the protease inhibitor I39 (alpha-2-macroglobulin) family. Bacterial alpha-2-macroglobulin subfamily.</text>
</comment>
<dbReference type="Pfam" id="PF11974">
    <property type="entry name" value="bMG3"/>
    <property type="match status" value="1"/>
</dbReference>
<dbReference type="Gene3D" id="2.60.40.3710">
    <property type="match status" value="1"/>
</dbReference>
<dbReference type="Proteomes" id="UP000198964">
    <property type="component" value="Unassembled WGS sequence"/>
</dbReference>
<evidence type="ECO:0000256" key="3">
    <source>
        <dbReference type="SAM" id="SignalP"/>
    </source>
</evidence>
<feature type="domain" description="Alpha-2-macroglobulin" evidence="5">
    <location>
        <begin position="1191"/>
        <end position="1280"/>
    </location>
</feature>
<sequence length="1852" mass="207998">MKSYTRLPFIFFVLSFVVAACGDQKSKPSAAVDSGFTQFVSSYTSGVISCQAPILVEFSQDPLHPGQPGEEAPAELISLSPKVKGKVQWVDGNTLAFMPGEKMKSDTDYEVHVALAKVLEVPAEYKTMKFVVKTIKQSFNLNNLAVKAYDSQSLEMQYLSGVVYTADCADDKQVESLVKVSKDNGQLSLNWIHNANGKEHTFRVDSLKRTEETQKIQVEWDGQAIGDEKEGSEEVELPALDVFKVVDVRVVQQPEQYLLVRFSDPLLQGQNLTGLVTIDQLDDLRYQLDNNELKVYLPSRLAGDHEVYISSGIRNALNFKLKESTTLQVRFEDLKPAVRLVGKGAIVPSSGELIFPFEAVNLRSVDLRIIKIFTNNIHQFFQSNNYDQSSDVKQVGRLVYQDKIDLDVASFAELKRWNTYRVDLTKLIQVEPGAIYRVQLRFNKDYSLYGQEQLPDKKMVSSAEKLTADQDLKNEMDEWDRPGWYSDYYYPDGFQWRERENPDHISYYNSDRFVARNLFATNLAVIAKGGTNQRMRFVVTNLVTAEPEAGVTLKVYSLQKQLMETVSTTADGMAMVELKHKPFLLVAEKNGQFAYLRLDDGSSLSLSNFDVSGSVVQKGIKGYVYGERGVWRPGDKIFLTFLLEDKQNNLPDDHPVIFELINPKGQVVSRQVKSQGMNGFYCFTSETDAEAPTGNWTAMLKVGGQSFSKRIKVETVKPNRLKIDLKFDADPLSIDQGNAEGQLKTAWLHGGIAKNLKAQVSLSFSKSKTTFKDLFNYVFDDPAKDFYAEEKEVFNGKVDEKGNAVVNFKLPKISSAPGMLNGHFSTRVYEETGDFSIDVQTVPYAPYASFVGVKLPASESNWYKTDTSYPLDLVTVDGKGNKIDRKGLEVTVYKVDWHWWWDSGEDNLARYVNNSYNKPVMRAKVATKNGLASLPLQIKYTDWEDNGRYLIHVKDPESGHSTGLTAYFSKWGYWAADGMQGAATMLSFKTDKDNYQVGDKVTVTIPSGKQGKALVSIENGSDVLDLFWVETKEKNTVFSFEAKAEMAPNVFVHVSLIQPHAQTENDAPIRLYGVIPVLVEDPETHLTPQIKMKDELEPEEEYEVKVSEKDGRKMTYTLAVVDEGLLDLTRFDTPDPWPSFYAREALGVRTWDFYDDVIGAYGARLERAFAVGGDENLTASKRKKVNRFKPVVSFIGPFSLDKGKTNKHKLNMPNYVGAVRVMVVAGDQGAYGNADKSVKVLKPLMLLATLPRVLGPGEEVMLPVNVFAMKPDVKNVTVSIEPNELLSPVDGKTQQVKFSEVGDQIAGFKLKVAEKTGVGKVRITAQSGSHKASYEVELEVRPSNPRIVNNEETVIQSGEKWEMAVTAPGMEGTNSARLELSTIPPIDLSRRLNYLIRYPHGCIEQITSGVFPQLLLNQLTQVSDEQKQEIEVNIRTALNKYPRFLTSDGGFAYWPGSRYSSSWGTNYAGHFMLKAEEAGYSLPFGLKEKWLNYQKNAVRNWQRSERTYERSELVQAYRLYTLALAQSPDFGAMNRLREEKGLDAIAQWRLAAAYALAGQPEVTEKMIASLSKRIQPFRELSYTFGSDVRDKAMILETLVLLNRQKEAFPLVTELSEELSADSWMSTQTTAYSLLAIAEFAGGKLEDNPLKAGVSINGSSSKTISTNAPVWQGEVAFKTNQTATVEVENKTDKVMYARVMSEGIPVTGDTTSAQNNLFMEVAYTDMQGQKVNQEKLTQGTDFVAVIRLQNPGQRGAYKEMALTTIFPSGWEIINHRLNDINSPLKSDASNYQDIRDDRVLTYFDLKANEKKTFRILLNASYEGKFYLPSVQCEAMYDNRINARQPGRWVEVVK</sequence>
<evidence type="ECO:0000259" key="4">
    <source>
        <dbReference type="SMART" id="SM01359"/>
    </source>
</evidence>
<dbReference type="InterPro" id="IPR002890">
    <property type="entry name" value="MG2"/>
</dbReference>